<evidence type="ECO:0000313" key="3">
    <source>
        <dbReference type="Proteomes" id="UP001353858"/>
    </source>
</evidence>
<proteinExistence type="predicted"/>
<evidence type="ECO:0000256" key="1">
    <source>
        <dbReference type="SAM" id="MobiDB-lite"/>
    </source>
</evidence>
<dbReference type="Proteomes" id="UP001353858">
    <property type="component" value="Unassembled WGS sequence"/>
</dbReference>
<dbReference type="AlphaFoldDB" id="A0AAN7NZZ5"/>
<dbReference type="EMBL" id="JARPUR010000004">
    <property type="protein sequence ID" value="KAK4877240.1"/>
    <property type="molecule type" value="Genomic_DNA"/>
</dbReference>
<feature type="compositionally biased region" description="Polar residues" evidence="1">
    <location>
        <begin position="29"/>
        <end position="39"/>
    </location>
</feature>
<accession>A0AAN7NZZ5</accession>
<comment type="caution">
    <text evidence="2">The sequence shown here is derived from an EMBL/GenBank/DDBJ whole genome shotgun (WGS) entry which is preliminary data.</text>
</comment>
<feature type="region of interest" description="Disordered" evidence="1">
    <location>
        <begin position="20"/>
        <end position="53"/>
    </location>
</feature>
<feature type="compositionally biased region" description="Low complexity" evidence="1">
    <location>
        <begin position="40"/>
        <end position="51"/>
    </location>
</feature>
<evidence type="ECO:0000313" key="2">
    <source>
        <dbReference type="EMBL" id="KAK4877240.1"/>
    </source>
</evidence>
<organism evidence="2 3">
    <name type="scientific">Aquatica leii</name>
    <dbReference type="NCBI Taxonomy" id="1421715"/>
    <lineage>
        <taxon>Eukaryota</taxon>
        <taxon>Metazoa</taxon>
        <taxon>Ecdysozoa</taxon>
        <taxon>Arthropoda</taxon>
        <taxon>Hexapoda</taxon>
        <taxon>Insecta</taxon>
        <taxon>Pterygota</taxon>
        <taxon>Neoptera</taxon>
        <taxon>Endopterygota</taxon>
        <taxon>Coleoptera</taxon>
        <taxon>Polyphaga</taxon>
        <taxon>Elateriformia</taxon>
        <taxon>Elateroidea</taxon>
        <taxon>Lampyridae</taxon>
        <taxon>Luciolinae</taxon>
        <taxon>Aquatica</taxon>
    </lineage>
</organism>
<keyword evidence="3" id="KW-1185">Reference proteome</keyword>
<gene>
    <name evidence="2" type="ORF">RN001_009746</name>
</gene>
<sequence length="79" mass="8579">MLIQPVQCIQTKLQIHDTTSVSPLMPMDTQGTTNQNNAGSSSEPLSPMESSTVSTKGKSELFIQPPFALCHVYKKKLAS</sequence>
<protein>
    <submittedName>
        <fullName evidence="2">Uncharacterized protein</fullName>
    </submittedName>
</protein>
<name>A0AAN7NZZ5_9COLE</name>
<reference evidence="3" key="1">
    <citation type="submission" date="2023-01" db="EMBL/GenBank/DDBJ databases">
        <title>Key to firefly adult light organ development and bioluminescence: homeobox transcription factors regulate luciferase expression and transportation to peroxisome.</title>
        <authorList>
            <person name="Fu X."/>
        </authorList>
    </citation>
    <scope>NUCLEOTIDE SEQUENCE [LARGE SCALE GENOMIC DNA]</scope>
</reference>